<dbReference type="CDD" id="cd02933">
    <property type="entry name" value="OYE_like_FMN"/>
    <property type="match status" value="1"/>
</dbReference>
<reference evidence="5 6" key="1">
    <citation type="journal article" date="2011" name="J. Bacteriol.">
        <title>Draft genome sequence of the polycyclic aromatic hydrocarbon-degrading, genetically engineered bioluminescent bioreporter Pseudomonas fluorescens HK44.</title>
        <authorList>
            <person name="Chauhan A."/>
            <person name="Layton A.C."/>
            <person name="Williams D.E."/>
            <person name="Smartt A.E."/>
            <person name="Ripp S."/>
            <person name="Karpinets T.V."/>
            <person name="Brown S.D."/>
            <person name="Sayler G.S."/>
        </authorList>
    </citation>
    <scope>NUCLEOTIDE SEQUENCE [LARGE SCALE GENOMIC DNA]</scope>
    <source>
        <strain evidence="5 6">HK44</strain>
    </source>
</reference>
<evidence type="ECO:0000259" key="4">
    <source>
        <dbReference type="Pfam" id="PF00724"/>
    </source>
</evidence>
<sequence>MSILFEPVRLGELELANRIVMAPMTRSRADARAVPTAEMVDYYRQRASAGLIVAEGTAPSADGLGYCRTPAIYNDEQIAGWAHVTHAVHEAGGRIVLQLMHVGRAASHHNKPANSATVAPSALRARTQLFSDAVGLVDTDEPRALELSEIASVVEEYRRAAMNAREAGFDGVELHCTSGYLPMQFMASGSNLRDDRYGGSTENRVRFPVEVLAAMAASIGAGRVGFRLCPGNSYNDISDADPAATAAALCSAAEPLGLAYLHIMRSPLEELDAFALAQRHSQCGLILNDGFDAASASAALEAGQCEAVSFARHFIANPDLVERLRQGLPLTRFDRKTLYTPGPQGYSDYPTASGVAV</sequence>
<evidence type="ECO:0000256" key="2">
    <source>
        <dbReference type="ARBA" id="ARBA00005979"/>
    </source>
</evidence>
<dbReference type="PATRIC" id="fig|1042209.11.peg.3765"/>
<dbReference type="RefSeq" id="WP_019690337.1">
    <property type="nucleotide sequence ID" value="NZ_AFOY02000015.1"/>
</dbReference>
<protein>
    <submittedName>
        <fullName evidence="5">12-oxophytodienoate reductase</fullName>
    </submittedName>
</protein>
<dbReference type="GO" id="GO:0010181">
    <property type="term" value="F:FMN binding"/>
    <property type="evidence" value="ECO:0007669"/>
    <property type="project" value="InterPro"/>
</dbReference>
<gene>
    <name evidence="5" type="ORF">HK44_006930</name>
</gene>
<dbReference type="GO" id="GO:0016628">
    <property type="term" value="F:oxidoreductase activity, acting on the CH-CH group of donors, NAD or NADP as acceptor"/>
    <property type="evidence" value="ECO:0007669"/>
    <property type="project" value="UniProtKB-ARBA"/>
</dbReference>
<dbReference type="InterPro" id="IPR001155">
    <property type="entry name" value="OxRdtase_FMN_N"/>
</dbReference>
<evidence type="ECO:0000256" key="1">
    <source>
        <dbReference type="ARBA" id="ARBA00001917"/>
    </source>
</evidence>
<dbReference type="AlphaFoldDB" id="A0A010T7K9"/>
<dbReference type="SUPFAM" id="SSF51395">
    <property type="entry name" value="FMN-linked oxidoreductases"/>
    <property type="match status" value="1"/>
</dbReference>
<accession>A0A010T7K9</accession>
<dbReference type="eggNOG" id="COG1902">
    <property type="taxonomic scope" value="Bacteria"/>
</dbReference>
<dbReference type="PANTHER" id="PTHR22893">
    <property type="entry name" value="NADH OXIDOREDUCTASE-RELATED"/>
    <property type="match status" value="1"/>
</dbReference>
<dbReference type="FunFam" id="3.20.20.70:FF:000059">
    <property type="entry name" value="N-ethylmaleimide reductase, FMN-linked"/>
    <property type="match status" value="1"/>
</dbReference>
<dbReference type="Proteomes" id="UP000022611">
    <property type="component" value="Unassembled WGS sequence"/>
</dbReference>
<dbReference type="HOGENOM" id="CLU_012153_0_0_6"/>
<dbReference type="Pfam" id="PF00724">
    <property type="entry name" value="Oxidored_FMN"/>
    <property type="match status" value="1"/>
</dbReference>
<proteinExistence type="inferred from homology"/>
<dbReference type="InterPro" id="IPR045247">
    <property type="entry name" value="Oye-like"/>
</dbReference>
<evidence type="ECO:0000313" key="6">
    <source>
        <dbReference type="Proteomes" id="UP000022611"/>
    </source>
</evidence>
<evidence type="ECO:0000256" key="3">
    <source>
        <dbReference type="ARBA" id="ARBA00023002"/>
    </source>
</evidence>
<comment type="cofactor">
    <cofactor evidence="1">
        <name>FMN</name>
        <dbReference type="ChEBI" id="CHEBI:58210"/>
    </cofactor>
</comment>
<dbReference type="Gene3D" id="3.20.20.70">
    <property type="entry name" value="Aldolase class I"/>
    <property type="match status" value="1"/>
</dbReference>
<dbReference type="GO" id="GO:0005829">
    <property type="term" value="C:cytosol"/>
    <property type="evidence" value="ECO:0007669"/>
    <property type="project" value="TreeGrafter"/>
</dbReference>
<keyword evidence="3" id="KW-0560">Oxidoreductase</keyword>
<evidence type="ECO:0000313" key="5">
    <source>
        <dbReference type="EMBL" id="EXF93412.1"/>
    </source>
</evidence>
<comment type="caution">
    <text evidence="5">The sequence shown here is derived from an EMBL/GenBank/DDBJ whole genome shotgun (WGS) entry which is preliminary data.</text>
</comment>
<dbReference type="OrthoDB" id="8523426at2"/>
<comment type="similarity">
    <text evidence="2">Belongs to the NADH:flavin oxidoreductase/NADH oxidase family.</text>
</comment>
<dbReference type="InterPro" id="IPR013785">
    <property type="entry name" value="Aldolase_TIM"/>
</dbReference>
<dbReference type="EMBL" id="AFOY02000015">
    <property type="protein sequence ID" value="EXF93412.1"/>
    <property type="molecule type" value="Genomic_DNA"/>
</dbReference>
<feature type="domain" description="NADH:flavin oxidoreductase/NADH oxidase N-terminal" evidence="4">
    <location>
        <begin position="4"/>
        <end position="330"/>
    </location>
</feature>
<name>A0A010T7K9_PSEFL</name>
<dbReference type="PANTHER" id="PTHR22893:SF91">
    <property type="entry name" value="NADPH DEHYDROGENASE 2-RELATED"/>
    <property type="match status" value="1"/>
</dbReference>
<organism evidence="5 6">
    <name type="scientific">Pseudomonas fluorescens HK44</name>
    <dbReference type="NCBI Taxonomy" id="1042209"/>
    <lineage>
        <taxon>Bacteria</taxon>
        <taxon>Pseudomonadati</taxon>
        <taxon>Pseudomonadota</taxon>
        <taxon>Gammaproteobacteria</taxon>
        <taxon>Pseudomonadales</taxon>
        <taxon>Pseudomonadaceae</taxon>
        <taxon>Pseudomonas</taxon>
    </lineage>
</organism>